<reference evidence="2" key="1">
    <citation type="submission" date="2023-03" db="EMBL/GenBank/DDBJ databases">
        <authorList>
            <person name="Cleenwerck I."/>
        </authorList>
    </citation>
    <scope>NUCLEOTIDE SEQUENCE</scope>
    <source>
        <strain evidence="2">LMG 32879</strain>
    </source>
</reference>
<accession>A0AA35UT77</accession>
<dbReference type="EMBL" id="CATKSH010000001">
    <property type="protein sequence ID" value="CAI9119272.1"/>
    <property type="molecule type" value="Genomic_DNA"/>
</dbReference>
<keyword evidence="2" id="KW-0378">Hydrolase</keyword>
<name>A0AA35UT77_9PROT</name>
<proteinExistence type="predicted"/>
<feature type="domain" description="Phosphodiester glycosidase" evidence="1">
    <location>
        <begin position="23"/>
        <end position="215"/>
    </location>
</feature>
<evidence type="ECO:0000259" key="1">
    <source>
        <dbReference type="Pfam" id="PF09992"/>
    </source>
</evidence>
<evidence type="ECO:0000313" key="2">
    <source>
        <dbReference type="EMBL" id="CAI9119272.1"/>
    </source>
</evidence>
<gene>
    <name evidence="2" type="ORF">LMG32879_000085</name>
</gene>
<keyword evidence="2" id="KW-0326">Glycosidase</keyword>
<sequence length="267" mass="29471">MLVAINANFLSTKSRITGQRHDGNVYYEQPCSVPLGSLIGEGKILSDARSIEGNGQRKHAIGYDILSFRYKDSQHLQDVTTTRNFWNSNENEPPPDTYAFIKNGVTTAVSGFIIAENGKPFLESCDRQTLDRCLGIPIASQYPAARTVIGIGDNRKINPYQMVVAVFQPGRRDARKSGLYPWEAADYMIEHFHSTTVFMLDGGGSSQFVTNTPTDIGHESIIQCAGSTTLHCSLPGDLDRKTGRGRWRPVTSALIISRQSGFGLLQR</sequence>
<protein>
    <submittedName>
        <fullName evidence="2">Phosphodiester glycosidase family protein</fullName>
    </submittedName>
</protein>
<organism evidence="2 3">
    <name type="scientific">Brytella acorum</name>
    <dbReference type="NCBI Taxonomy" id="2959299"/>
    <lineage>
        <taxon>Bacteria</taxon>
        <taxon>Pseudomonadati</taxon>
        <taxon>Pseudomonadota</taxon>
        <taxon>Alphaproteobacteria</taxon>
        <taxon>Acetobacterales</taxon>
        <taxon>Acetobacteraceae</taxon>
        <taxon>Brytella</taxon>
    </lineage>
</organism>
<dbReference type="AlphaFoldDB" id="A0AA35UT77"/>
<dbReference type="RefSeq" id="WP_289842405.1">
    <property type="nucleotide sequence ID" value="NZ_CATKSH010000001.1"/>
</dbReference>
<comment type="caution">
    <text evidence="2">The sequence shown here is derived from an EMBL/GenBank/DDBJ whole genome shotgun (WGS) entry which is preliminary data.</text>
</comment>
<dbReference type="GO" id="GO:0016798">
    <property type="term" value="F:hydrolase activity, acting on glycosyl bonds"/>
    <property type="evidence" value="ECO:0007669"/>
    <property type="project" value="UniProtKB-KW"/>
</dbReference>
<keyword evidence="3" id="KW-1185">Reference proteome</keyword>
<dbReference type="Proteomes" id="UP001176960">
    <property type="component" value="Unassembled WGS sequence"/>
</dbReference>
<dbReference type="Pfam" id="PF09992">
    <property type="entry name" value="NAGPA"/>
    <property type="match status" value="1"/>
</dbReference>
<evidence type="ECO:0000313" key="3">
    <source>
        <dbReference type="Proteomes" id="UP001176960"/>
    </source>
</evidence>
<dbReference type="InterPro" id="IPR018711">
    <property type="entry name" value="NAGPA"/>
</dbReference>